<evidence type="ECO:0000313" key="1">
    <source>
        <dbReference type="EMBL" id="MCZ6159014.1"/>
    </source>
</evidence>
<gene>
    <name evidence="1" type="ORF">O6B32_00730</name>
</gene>
<comment type="caution">
    <text evidence="1">The sequence shown here is derived from an EMBL/GenBank/DDBJ whole genome shotgun (WGS) entry which is preliminary data.</text>
</comment>
<organism evidence="1 2">
    <name type="scientific">Campylobacter ureolyticus</name>
    <dbReference type="NCBI Taxonomy" id="827"/>
    <lineage>
        <taxon>Bacteria</taxon>
        <taxon>Pseudomonadati</taxon>
        <taxon>Campylobacterota</taxon>
        <taxon>Epsilonproteobacteria</taxon>
        <taxon>Campylobacterales</taxon>
        <taxon>Campylobacteraceae</taxon>
        <taxon>Campylobacter</taxon>
    </lineage>
</organism>
<dbReference type="RefSeq" id="WP_269484156.1">
    <property type="nucleotide sequence ID" value="NZ_JAPXGO010000001.1"/>
</dbReference>
<dbReference type="AlphaFoldDB" id="A0A9Q4KK18"/>
<accession>A0A9Q4KK18</accession>
<protein>
    <submittedName>
        <fullName evidence="1">Uncharacterized protein</fullName>
    </submittedName>
</protein>
<sequence length="199" mass="22633">MKNITIERKNKRIELVAPYSPDANIEYRKLDGKWDGSIKAWTFIDDDDVLKSLKDILVKFFDYSDCVETAEVKITALQDINTPRQIYKGGYLVVEENKRVGKTGKGVILVSGKIGGEPGNWARVIEEGSVFKIKDFPIDRAVSDEQFKFEIIKENEVDESKTLEKIKELFKSLGKDVELEMVNGDIKLSNDKNEILIKG</sequence>
<name>A0A9Q4KK18_9BACT</name>
<proteinExistence type="predicted"/>
<evidence type="ECO:0000313" key="2">
    <source>
        <dbReference type="Proteomes" id="UP001075225"/>
    </source>
</evidence>
<dbReference type="EMBL" id="JAPXGO010000001">
    <property type="protein sequence ID" value="MCZ6159014.1"/>
    <property type="molecule type" value="Genomic_DNA"/>
</dbReference>
<dbReference type="Proteomes" id="UP001075225">
    <property type="component" value="Unassembled WGS sequence"/>
</dbReference>
<reference evidence="1" key="1">
    <citation type="submission" date="2022-12" db="EMBL/GenBank/DDBJ databases">
        <title>Species Delineation and Comparative Genomics within the Campylobacter ureolyticus Complex.</title>
        <authorList>
            <person name="Maki J."/>
            <person name="Howard M."/>
            <person name="Connelly S."/>
            <person name="Hardy D.J."/>
            <person name="Cameron A."/>
        </authorList>
    </citation>
    <scope>NUCLEOTIDE SEQUENCE</scope>
    <source>
        <strain evidence="1">URMC_787</strain>
    </source>
</reference>